<protein>
    <submittedName>
        <fullName evidence="1">Uncharacterized protein</fullName>
    </submittedName>
</protein>
<gene>
    <name evidence="1" type="ORF">Pint_02466</name>
</gene>
<proteinExistence type="predicted"/>
<reference evidence="2" key="1">
    <citation type="journal article" date="2023" name="G3 (Bethesda)">
        <title>Genome assembly and association tests identify interacting loci associated with vigor, precocity, and sex in interspecific pistachio rootstocks.</title>
        <authorList>
            <person name="Palmer W."/>
            <person name="Jacygrad E."/>
            <person name="Sagayaradj S."/>
            <person name="Cavanaugh K."/>
            <person name="Han R."/>
            <person name="Bertier L."/>
            <person name="Beede B."/>
            <person name="Kafkas S."/>
            <person name="Golino D."/>
            <person name="Preece J."/>
            <person name="Michelmore R."/>
        </authorList>
    </citation>
    <scope>NUCLEOTIDE SEQUENCE [LARGE SCALE GENOMIC DNA]</scope>
</reference>
<evidence type="ECO:0000313" key="1">
    <source>
        <dbReference type="EMBL" id="KAJ0053776.1"/>
    </source>
</evidence>
<organism evidence="1 2">
    <name type="scientific">Pistacia integerrima</name>
    <dbReference type="NCBI Taxonomy" id="434235"/>
    <lineage>
        <taxon>Eukaryota</taxon>
        <taxon>Viridiplantae</taxon>
        <taxon>Streptophyta</taxon>
        <taxon>Embryophyta</taxon>
        <taxon>Tracheophyta</taxon>
        <taxon>Spermatophyta</taxon>
        <taxon>Magnoliopsida</taxon>
        <taxon>eudicotyledons</taxon>
        <taxon>Gunneridae</taxon>
        <taxon>Pentapetalae</taxon>
        <taxon>rosids</taxon>
        <taxon>malvids</taxon>
        <taxon>Sapindales</taxon>
        <taxon>Anacardiaceae</taxon>
        <taxon>Pistacia</taxon>
    </lineage>
</organism>
<keyword evidence="2" id="KW-1185">Reference proteome</keyword>
<evidence type="ECO:0000313" key="2">
    <source>
        <dbReference type="Proteomes" id="UP001163603"/>
    </source>
</evidence>
<dbReference type="EMBL" id="CM047736">
    <property type="protein sequence ID" value="KAJ0053776.1"/>
    <property type="molecule type" value="Genomic_DNA"/>
</dbReference>
<sequence length="209" mass="23730">MKGLFSHLKLTKKKPVELVKRIRQLLIRVDKNANLCERKISELRKSILELRTVLFGDDQTEPNPKACEALTKEFFSLEKILGEDGIAIALAYGAIARECIRHQSVAKYVLESQHLKKFFRRQAVKLLGELLCCGSNSGVRVKYLSSLNNLKISLLRSTMSCSKIKTSFVQFIGGFNIDRVNEEFEADKSLVIKEITALEPRKQQSILAF</sequence>
<name>A0ACC0ZLW6_9ROSI</name>
<accession>A0ACC0ZLW6</accession>
<comment type="caution">
    <text evidence="1">The sequence shown here is derived from an EMBL/GenBank/DDBJ whole genome shotgun (WGS) entry which is preliminary data.</text>
</comment>
<dbReference type="Proteomes" id="UP001163603">
    <property type="component" value="Chromosome 1"/>
</dbReference>